<dbReference type="Proteomes" id="UP000236732">
    <property type="component" value="Unassembled WGS sequence"/>
</dbReference>
<evidence type="ECO:0000313" key="2">
    <source>
        <dbReference type="EMBL" id="SEF55199.1"/>
    </source>
</evidence>
<dbReference type="Pfam" id="PF26348">
    <property type="entry name" value="SRA_ScoMcrA"/>
    <property type="match status" value="1"/>
</dbReference>
<protein>
    <recommendedName>
        <fullName evidence="1">ScoMcrA-like SRA domain-containing protein</fullName>
    </recommendedName>
</protein>
<accession>A0A1H5SXF2</accession>
<dbReference type="AlphaFoldDB" id="A0A1H5SXF2"/>
<keyword evidence="3" id="KW-1185">Reference proteome</keyword>
<dbReference type="EMBL" id="FNVT01000001">
    <property type="protein sequence ID" value="SEF55199.1"/>
    <property type="molecule type" value="Genomic_DNA"/>
</dbReference>
<sequence length="314" mass="34990">MTAQSSSQPPTWSLVPGRPIKRTMLHQSFGGSGQGGIGPSARSKNVFVFTDPTEGEKHGYFDDWMPDGMFHYTGEGQRGDQRMRAGNAAILRHRQDGRALRVFEGSKGTVVYLGEFEIADENPWYEADAPETNNGPIRRVIIFRLRPIDTQARPPQTRLGRLRAALTSRVQAVPLEQQFTEKVFVEPGREQYTAERREAGLVQALADYLCGLGHAVTRHQVLPEGESRPLFTDLFDADSNLLVEAKGSVTRENVRMAIGQLADYGRFWPEAKRAILLPTEPRNDLMELAHSQSIVIIWPTDVGYGSSRPGFTLA</sequence>
<feature type="domain" description="ScoMcrA-like SRA" evidence="1">
    <location>
        <begin position="21"/>
        <end position="163"/>
    </location>
</feature>
<reference evidence="2 3" key="1">
    <citation type="submission" date="2016-10" db="EMBL/GenBank/DDBJ databases">
        <authorList>
            <person name="de Groot N.N."/>
        </authorList>
    </citation>
    <scope>NUCLEOTIDE SEQUENCE [LARGE SCALE GENOMIC DNA]</scope>
    <source>
        <strain evidence="2 3">CGMCC 4.7037</strain>
    </source>
</reference>
<dbReference type="OrthoDB" id="4939521at2"/>
<name>A0A1H5SXF2_9ACTN</name>
<evidence type="ECO:0000259" key="1">
    <source>
        <dbReference type="Pfam" id="PF26348"/>
    </source>
</evidence>
<evidence type="ECO:0000313" key="3">
    <source>
        <dbReference type="Proteomes" id="UP000236732"/>
    </source>
</evidence>
<proteinExistence type="predicted"/>
<gene>
    <name evidence="2" type="ORF">SAMN05444920_10152</name>
</gene>
<dbReference type="RefSeq" id="WP_103953670.1">
    <property type="nucleotide sequence ID" value="NZ_FNVT01000001.1"/>
</dbReference>
<organism evidence="2 3">
    <name type="scientific">Nonomuraea solani</name>
    <dbReference type="NCBI Taxonomy" id="1144553"/>
    <lineage>
        <taxon>Bacteria</taxon>
        <taxon>Bacillati</taxon>
        <taxon>Actinomycetota</taxon>
        <taxon>Actinomycetes</taxon>
        <taxon>Streptosporangiales</taxon>
        <taxon>Streptosporangiaceae</taxon>
        <taxon>Nonomuraea</taxon>
    </lineage>
</organism>
<dbReference type="InterPro" id="IPR058712">
    <property type="entry name" value="SRA_ScoMcrA"/>
</dbReference>